<dbReference type="Pfam" id="PF00005">
    <property type="entry name" value="ABC_tran"/>
    <property type="match status" value="1"/>
</dbReference>
<dbReference type="Gene3D" id="2.40.50.100">
    <property type="match status" value="1"/>
</dbReference>
<dbReference type="InterPro" id="IPR027417">
    <property type="entry name" value="P-loop_NTPase"/>
</dbReference>
<dbReference type="NCBIfam" id="TIGR01187">
    <property type="entry name" value="potA"/>
    <property type="match status" value="1"/>
</dbReference>
<protein>
    <recommendedName>
        <fullName evidence="7">Spermidine/putrescine import ATP-binding protein PotA</fullName>
        <ecNumber evidence="7">7.6.2.11</ecNumber>
    </recommendedName>
</protein>
<evidence type="ECO:0000256" key="1">
    <source>
        <dbReference type="ARBA" id="ARBA00022448"/>
    </source>
</evidence>
<evidence type="ECO:0000313" key="10">
    <source>
        <dbReference type="Proteomes" id="UP000192917"/>
    </source>
</evidence>
<dbReference type="FunFam" id="3.40.50.300:FF:000425">
    <property type="entry name" value="Probable ABC transporter, ATP-binding subunit"/>
    <property type="match status" value="1"/>
</dbReference>
<dbReference type="EMBL" id="FWZX01000012">
    <property type="protein sequence ID" value="SMF36449.1"/>
    <property type="molecule type" value="Genomic_DNA"/>
</dbReference>
<dbReference type="GO" id="GO:0015417">
    <property type="term" value="F:ABC-type polyamine transporter activity"/>
    <property type="evidence" value="ECO:0007669"/>
    <property type="project" value="UniProtKB-EC"/>
</dbReference>
<evidence type="ECO:0000256" key="2">
    <source>
        <dbReference type="ARBA" id="ARBA00022475"/>
    </source>
</evidence>
<keyword evidence="5 7" id="KW-1278">Translocase</keyword>
<dbReference type="InterPro" id="IPR003593">
    <property type="entry name" value="AAA+_ATPase"/>
</dbReference>
<accession>A0A1Y6BYN7</accession>
<dbReference type="GO" id="GO:0005524">
    <property type="term" value="F:ATP binding"/>
    <property type="evidence" value="ECO:0007669"/>
    <property type="project" value="UniProtKB-KW"/>
</dbReference>
<dbReference type="PANTHER" id="PTHR42781:SF4">
    <property type="entry name" value="SPERMIDINE_PUTRESCINE IMPORT ATP-BINDING PROTEIN POTA"/>
    <property type="match status" value="1"/>
</dbReference>
<dbReference type="PANTHER" id="PTHR42781">
    <property type="entry name" value="SPERMIDINE/PUTRESCINE IMPORT ATP-BINDING PROTEIN POTA"/>
    <property type="match status" value="1"/>
</dbReference>
<keyword evidence="6 7" id="KW-0472">Membrane</keyword>
<dbReference type="InterPro" id="IPR013611">
    <property type="entry name" value="Transp-assoc_OB_typ2"/>
</dbReference>
<keyword evidence="1 7" id="KW-0813">Transport</keyword>
<dbReference type="InterPro" id="IPR003439">
    <property type="entry name" value="ABC_transporter-like_ATP-bd"/>
</dbReference>
<dbReference type="SMART" id="SM00382">
    <property type="entry name" value="AAA"/>
    <property type="match status" value="1"/>
</dbReference>
<evidence type="ECO:0000256" key="4">
    <source>
        <dbReference type="ARBA" id="ARBA00022840"/>
    </source>
</evidence>
<keyword evidence="10" id="KW-1185">Reference proteome</keyword>
<dbReference type="SUPFAM" id="SSF52540">
    <property type="entry name" value="P-loop containing nucleoside triphosphate hydrolases"/>
    <property type="match status" value="1"/>
</dbReference>
<dbReference type="GO" id="GO:0015697">
    <property type="term" value="P:quaternary ammonium group transport"/>
    <property type="evidence" value="ECO:0007669"/>
    <property type="project" value="UniProtKB-ARBA"/>
</dbReference>
<evidence type="ECO:0000256" key="7">
    <source>
        <dbReference type="RuleBase" id="RU364083"/>
    </source>
</evidence>
<reference evidence="9 10" key="1">
    <citation type="submission" date="2017-04" db="EMBL/GenBank/DDBJ databases">
        <authorList>
            <person name="Afonso C.L."/>
            <person name="Miller P.J."/>
            <person name="Scott M.A."/>
            <person name="Spackman E."/>
            <person name="Goraichik I."/>
            <person name="Dimitrov K.M."/>
            <person name="Suarez D.L."/>
            <person name="Swayne D.E."/>
        </authorList>
    </citation>
    <scope>NUCLEOTIDE SEQUENCE [LARGE SCALE GENOMIC DNA]</scope>
    <source>
        <strain evidence="9 10">USBA 355</strain>
    </source>
</reference>
<dbReference type="AlphaFoldDB" id="A0A1Y6BYN7"/>
<dbReference type="InterPro" id="IPR017871">
    <property type="entry name" value="ABC_transporter-like_CS"/>
</dbReference>
<dbReference type="InterPro" id="IPR050093">
    <property type="entry name" value="ABC_SmlMolc_Importer"/>
</dbReference>
<dbReference type="GO" id="GO:0016887">
    <property type="term" value="F:ATP hydrolysis activity"/>
    <property type="evidence" value="ECO:0007669"/>
    <property type="project" value="InterPro"/>
</dbReference>
<organism evidence="9 10">
    <name type="scientific">Tistlia consotensis USBA 355</name>
    <dbReference type="NCBI Taxonomy" id="560819"/>
    <lineage>
        <taxon>Bacteria</taxon>
        <taxon>Pseudomonadati</taxon>
        <taxon>Pseudomonadota</taxon>
        <taxon>Alphaproteobacteria</taxon>
        <taxon>Rhodospirillales</taxon>
        <taxon>Rhodovibrionaceae</taxon>
        <taxon>Tistlia</taxon>
    </lineage>
</organism>
<keyword evidence="4 7" id="KW-0067">ATP-binding</keyword>
<comment type="catalytic activity">
    <reaction evidence="7">
        <text>ATP + H2O + polyamine-[polyamine-binding protein]Side 1 = ADP + phosphate + polyamineSide 2 + [polyamine-binding protein]Side 1.</text>
        <dbReference type="EC" id="7.6.2.11"/>
    </reaction>
</comment>
<comment type="similarity">
    <text evidence="7">Belongs to the ABC transporter superfamily. Spermidine/putrescine importer (TC 3.A.1.11.1) family.</text>
</comment>
<dbReference type="InterPro" id="IPR008995">
    <property type="entry name" value="Mo/tungstate-bd_C_term_dom"/>
</dbReference>
<dbReference type="InterPro" id="IPR005893">
    <property type="entry name" value="PotA-like"/>
</dbReference>
<dbReference type="EC" id="7.6.2.11" evidence="7"/>
<feature type="domain" description="ABC transporter" evidence="8">
    <location>
        <begin position="21"/>
        <end position="251"/>
    </location>
</feature>
<keyword evidence="2 7" id="KW-1003">Cell membrane</keyword>
<dbReference type="GO" id="GO:0043190">
    <property type="term" value="C:ATP-binding cassette (ABC) transporter complex"/>
    <property type="evidence" value="ECO:0007669"/>
    <property type="project" value="InterPro"/>
</dbReference>
<dbReference type="STRING" id="560819.SAMN05428998_11289"/>
<evidence type="ECO:0000313" key="9">
    <source>
        <dbReference type="EMBL" id="SMF36449.1"/>
    </source>
</evidence>
<evidence type="ECO:0000256" key="3">
    <source>
        <dbReference type="ARBA" id="ARBA00022741"/>
    </source>
</evidence>
<evidence type="ECO:0000256" key="5">
    <source>
        <dbReference type="ARBA" id="ARBA00022967"/>
    </source>
</evidence>
<gene>
    <name evidence="7" type="primary">potA</name>
    <name evidence="9" type="ORF">SAMN05428998_11289</name>
</gene>
<evidence type="ECO:0000256" key="6">
    <source>
        <dbReference type="ARBA" id="ARBA00023136"/>
    </source>
</evidence>
<dbReference type="Gene3D" id="3.40.50.300">
    <property type="entry name" value="P-loop containing nucleotide triphosphate hydrolases"/>
    <property type="match status" value="1"/>
</dbReference>
<evidence type="ECO:0000259" key="8">
    <source>
        <dbReference type="PROSITE" id="PS50893"/>
    </source>
</evidence>
<dbReference type="PROSITE" id="PS00211">
    <property type="entry name" value="ABC_TRANSPORTER_1"/>
    <property type="match status" value="1"/>
</dbReference>
<name>A0A1Y6BYN7_9PROT</name>
<dbReference type="Pfam" id="PF08402">
    <property type="entry name" value="TOBE_2"/>
    <property type="match status" value="1"/>
</dbReference>
<sequence>MSRSPSPGSTRNRGAMAEGILEIEGLRKQYGPVVAVDGVDLSLKTGEFVTFLGPSGSGKTTTLQIIAGLQSASAGHIRLNGQAIDPLPPHQRNIGVVFQHYALFPHMSIARNIAFPLEMRRVPAAEIRRRVEEALALVGLEGYGQRHPRQLSGGQQQRVALARALVFRPPLLLMDEPLGALDKQLREQMQLEISRLHRELGASIVYVTHDQEEALVMSDRIAVFNHGRIEQIGASEELYERPRSRFVAGFLGESNFFEGRVEALQGELCRIASPAGPLLARRNGDLAVGDPTVVAVRPERLCLLDGSAAGGGGEPENRLEGRVQEVVYLGLSRKYLLRLADGQEVVVRQQAQDAERSGLGPGDLVRLGWRAANANALEVAAGSDEADGKETGQ</sequence>
<dbReference type="Proteomes" id="UP000192917">
    <property type="component" value="Unassembled WGS sequence"/>
</dbReference>
<proteinExistence type="inferred from homology"/>
<comment type="function">
    <text evidence="7">Part of the ABC transporter complex PotABCD involved in spermidine/putrescine import. Responsible for energy coupling to the transport system.</text>
</comment>
<dbReference type="PROSITE" id="PS50893">
    <property type="entry name" value="ABC_TRANSPORTER_2"/>
    <property type="match status" value="1"/>
</dbReference>
<keyword evidence="3 7" id="KW-0547">Nucleotide-binding</keyword>
<dbReference type="SUPFAM" id="SSF50331">
    <property type="entry name" value="MOP-like"/>
    <property type="match status" value="1"/>
</dbReference>
<comment type="subunit">
    <text evidence="7">The complex is composed of two ATP-binding proteins (PotA), two transmembrane proteins (PotB and PotC) and a solute-binding protein (PotD).</text>
</comment>